<keyword evidence="10 15" id="KW-0520">NAD</keyword>
<dbReference type="Proteomes" id="UP000281553">
    <property type="component" value="Unassembled WGS sequence"/>
</dbReference>
<keyword evidence="6" id="KW-0677">Repeat</keyword>
<dbReference type="Pfam" id="PF00644">
    <property type="entry name" value="PARP"/>
    <property type="match status" value="1"/>
</dbReference>
<dbReference type="GO" id="GO:0070212">
    <property type="term" value="P:protein poly-ADP-ribosylation"/>
    <property type="evidence" value="ECO:0007669"/>
    <property type="project" value="TreeGrafter"/>
</dbReference>
<dbReference type="EMBL" id="UYRU01091147">
    <property type="protein sequence ID" value="VDN37546.1"/>
    <property type="molecule type" value="Genomic_DNA"/>
</dbReference>
<organism evidence="19 20">
    <name type="scientific">Dibothriocephalus latus</name>
    <name type="common">Fish tapeworm</name>
    <name type="synonym">Diphyllobothrium latum</name>
    <dbReference type="NCBI Taxonomy" id="60516"/>
    <lineage>
        <taxon>Eukaryota</taxon>
        <taxon>Metazoa</taxon>
        <taxon>Spiralia</taxon>
        <taxon>Lophotrochozoa</taxon>
        <taxon>Platyhelminthes</taxon>
        <taxon>Cestoda</taxon>
        <taxon>Eucestoda</taxon>
        <taxon>Diphyllobothriidea</taxon>
        <taxon>Diphyllobothriidae</taxon>
        <taxon>Dibothriocephalus</taxon>
    </lineage>
</organism>
<evidence type="ECO:0000256" key="15">
    <source>
        <dbReference type="RuleBase" id="RU362114"/>
    </source>
</evidence>
<keyword evidence="7" id="KW-0013">ADP-ribosylation</keyword>
<dbReference type="PANTHER" id="PTHR10459:SF60">
    <property type="entry name" value="POLY [ADP-RIBOSE] POLYMERASE 2"/>
    <property type="match status" value="1"/>
</dbReference>
<dbReference type="GO" id="GO:0003677">
    <property type="term" value="F:DNA binding"/>
    <property type="evidence" value="ECO:0007669"/>
    <property type="project" value="UniProtKB-KW"/>
</dbReference>
<evidence type="ECO:0000313" key="20">
    <source>
        <dbReference type="Proteomes" id="UP000281553"/>
    </source>
</evidence>
<dbReference type="InterPro" id="IPR036616">
    <property type="entry name" value="Poly(ADP-ribose)pol_reg_dom_sf"/>
</dbReference>
<dbReference type="AlphaFoldDB" id="A0A3P7R302"/>
<keyword evidence="8" id="KW-0863">Zinc-finger</keyword>
<evidence type="ECO:0000256" key="7">
    <source>
        <dbReference type="ARBA" id="ARBA00022765"/>
    </source>
</evidence>
<evidence type="ECO:0000256" key="11">
    <source>
        <dbReference type="ARBA" id="ARBA00023125"/>
    </source>
</evidence>
<feature type="region of interest" description="Disordered" evidence="16">
    <location>
        <begin position="68"/>
        <end position="97"/>
    </location>
</feature>
<keyword evidence="3 15" id="KW-0808">Transferase</keyword>
<dbReference type="PROSITE" id="PS51060">
    <property type="entry name" value="PARP_ALPHA_HD"/>
    <property type="match status" value="1"/>
</dbReference>
<dbReference type="GO" id="GO:0006302">
    <property type="term" value="P:double-strand break repair"/>
    <property type="evidence" value="ECO:0007669"/>
    <property type="project" value="TreeGrafter"/>
</dbReference>
<evidence type="ECO:0000256" key="2">
    <source>
        <dbReference type="ARBA" id="ARBA00022676"/>
    </source>
</evidence>
<comment type="similarity">
    <text evidence="13">Belongs to the ARTD/PARP family.</text>
</comment>
<keyword evidence="2 15" id="KW-0328">Glycosyltransferase</keyword>
<keyword evidence="5" id="KW-0479">Metal-binding</keyword>
<feature type="non-terminal residue" evidence="19">
    <location>
        <position position="239"/>
    </location>
</feature>
<evidence type="ECO:0000256" key="12">
    <source>
        <dbReference type="ARBA" id="ARBA00023242"/>
    </source>
</evidence>
<reference evidence="19 20" key="1">
    <citation type="submission" date="2018-11" db="EMBL/GenBank/DDBJ databases">
        <authorList>
            <consortium name="Pathogen Informatics"/>
        </authorList>
    </citation>
    <scope>NUCLEOTIDE SEQUENCE [LARGE SCALE GENOMIC DNA]</scope>
</reference>
<evidence type="ECO:0000256" key="6">
    <source>
        <dbReference type="ARBA" id="ARBA00022737"/>
    </source>
</evidence>
<dbReference type="GO" id="GO:1990404">
    <property type="term" value="F:NAD+-protein mono-ADP-ribosyltransferase activity"/>
    <property type="evidence" value="ECO:0007669"/>
    <property type="project" value="TreeGrafter"/>
</dbReference>
<evidence type="ECO:0000256" key="16">
    <source>
        <dbReference type="SAM" id="MobiDB-lite"/>
    </source>
</evidence>
<evidence type="ECO:0000256" key="3">
    <source>
        <dbReference type="ARBA" id="ARBA00022679"/>
    </source>
</evidence>
<evidence type="ECO:0000256" key="1">
    <source>
        <dbReference type="ARBA" id="ARBA00004123"/>
    </source>
</evidence>
<evidence type="ECO:0000256" key="4">
    <source>
        <dbReference type="ARBA" id="ARBA00022695"/>
    </source>
</evidence>
<proteinExistence type="inferred from homology"/>
<feature type="domain" description="PARP catalytic" evidence="17">
    <location>
        <begin position="162"/>
        <end position="239"/>
    </location>
</feature>
<evidence type="ECO:0000259" key="18">
    <source>
        <dbReference type="PROSITE" id="PS51060"/>
    </source>
</evidence>
<comment type="subcellular location">
    <subcellularLocation>
        <location evidence="1">Nucleus</location>
    </subcellularLocation>
</comment>
<name>A0A3P7R302_DIBLA</name>
<dbReference type="GO" id="GO:0005730">
    <property type="term" value="C:nucleolus"/>
    <property type="evidence" value="ECO:0007669"/>
    <property type="project" value="TreeGrafter"/>
</dbReference>
<evidence type="ECO:0000256" key="8">
    <source>
        <dbReference type="ARBA" id="ARBA00022771"/>
    </source>
</evidence>
<dbReference type="GO" id="GO:0003950">
    <property type="term" value="F:NAD+ poly-ADP-ribosyltransferase activity"/>
    <property type="evidence" value="ECO:0007669"/>
    <property type="project" value="UniProtKB-UniRule"/>
</dbReference>
<dbReference type="GO" id="GO:0016779">
    <property type="term" value="F:nucleotidyltransferase activity"/>
    <property type="evidence" value="ECO:0007669"/>
    <property type="project" value="UniProtKB-KW"/>
</dbReference>
<dbReference type="InterPro" id="IPR012317">
    <property type="entry name" value="Poly(ADP-ribose)pol_cat_dom"/>
</dbReference>
<protein>
    <recommendedName>
        <fullName evidence="15">Poly [ADP-ribose] polymerase</fullName>
        <shortName evidence="15">PARP</shortName>
        <ecNumber evidence="15">2.4.2.-</ecNumber>
    </recommendedName>
</protein>
<dbReference type="InterPro" id="IPR050800">
    <property type="entry name" value="ARTD/PARP"/>
</dbReference>
<dbReference type="PANTHER" id="PTHR10459">
    <property type="entry name" value="DNA LIGASE"/>
    <property type="match status" value="1"/>
</dbReference>
<dbReference type="OrthoDB" id="6283673at2759"/>
<dbReference type="Gene3D" id="1.20.142.10">
    <property type="entry name" value="Poly(ADP-ribose) polymerase, regulatory domain"/>
    <property type="match status" value="1"/>
</dbReference>
<keyword evidence="11" id="KW-0238">DNA-binding</keyword>
<dbReference type="InterPro" id="IPR004102">
    <property type="entry name" value="Poly(ADP-ribose)pol_reg_dom"/>
</dbReference>
<keyword evidence="12" id="KW-0539">Nucleus</keyword>
<dbReference type="FunFam" id="1.20.142.10:FF:000002">
    <property type="entry name" value="Poly [ADP-ribose] polymerase"/>
    <property type="match status" value="1"/>
</dbReference>
<keyword evidence="4" id="KW-0548">Nucleotidyltransferase</keyword>
<feature type="domain" description="PARP alpha-helical" evidence="18">
    <location>
        <begin position="5"/>
        <end position="154"/>
    </location>
</feature>
<comment type="catalytic activity">
    <reaction evidence="14">
        <text>NAD(+) + (ADP-D-ribosyl)n-acceptor = nicotinamide + (ADP-D-ribosyl)n+1-acceptor + H(+).</text>
        <dbReference type="EC" id="2.4.2.30"/>
    </reaction>
</comment>
<dbReference type="Pfam" id="PF02877">
    <property type="entry name" value="PARP_reg"/>
    <property type="match status" value="1"/>
</dbReference>
<evidence type="ECO:0000313" key="19">
    <source>
        <dbReference type="EMBL" id="VDN37546.1"/>
    </source>
</evidence>
<keyword evidence="9" id="KW-0862">Zinc</keyword>
<sequence>MSRCSPLPCTYHAALIMLICDVKAMERTMREMNYDSRRLPLGKLTPSQINAGYNALNTISQCLDQLEKLKHPPPPSQDDAPGSKKRPRRSPSSASECARIRRDLLEACNLFYTRVPHDFGMRIPPLIDTPDSVKLELDLMKSLQDIEVAFNIIHGETRDNSHPADRHYRALKCDINPLSTGDQMLEVIKNYVQWTHAPTHSSYDLEILNVFACNRQEEDKEFRDFGRRYLLWHGSRLTN</sequence>
<dbReference type="GO" id="GO:0008270">
    <property type="term" value="F:zinc ion binding"/>
    <property type="evidence" value="ECO:0007669"/>
    <property type="project" value="UniProtKB-KW"/>
</dbReference>
<dbReference type="SUPFAM" id="SSF56399">
    <property type="entry name" value="ADP-ribosylation"/>
    <property type="match status" value="1"/>
</dbReference>
<accession>A0A3P7R302</accession>
<dbReference type="Gene3D" id="3.90.228.10">
    <property type="match status" value="1"/>
</dbReference>
<gene>
    <name evidence="19" type="ORF">DILT_LOCUS17352</name>
</gene>
<dbReference type="SUPFAM" id="SSF47587">
    <property type="entry name" value="Domain of poly(ADP-ribose) polymerase"/>
    <property type="match status" value="1"/>
</dbReference>
<evidence type="ECO:0000259" key="17">
    <source>
        <dbReference type="PROSITE" id="PS51059"/>
    </source>
</evidence>
<evidence type="ECO:0000256" key="13">
    <source>
        <dbReference type="ARBA" id="ARBA00024347"/>
    </source>
</evidence>
<keyword evidence="20" id="KW-1185">Reference proteome</keyword>
<evidence type="ECO:0000256" key="10">
    <source>
        <dbReference type="ARBA" id="ARBA00023027"/>
    </source>
</evidence>
<evidence type="ECO:0000256" key="9">
    <source>
        <dbReference type="ARBA" id="ARBA00022833"/>
    </source>
</evidence>
<dbReference type="PROSITE" id="PS51059">
    <property type="entry name" value="PARP_CATALYTIC"/>
    <property type="match status" value="1"/>
</dbReference>
<evidence type="ECO:0000256" key="5">
    <source>
        <dbReference type="ARBA" id="ARBA00022723"/>
    </source>
</evidence>
<evidence type="ECO:0000256" key="14">
    <source>
        <dbReference type="ARBA" id="ARBA00033987"/>
    </source>
</evidence>
<dbReference type="EC" id="2.4.2.-" evidence="15"/>